<accession>A0A0E9QZB8</accession>
<organism evidence="1">
    <name type="scientific">Anguilla anguilla</name>
    <name type="common">European freshwater eel</name>
    <name type="synonym">Muraena anguilla</name>
    <dbReference type="NCBI Taxonomy" id="7936"/>
    <lineage>
        <taxon>Eukaryota</taxon>
        <taxon>Metazoa</taxon>
        <taxon>Chordata</taxon>
        <taxon>Craniata</taxon>
        <taxon>Vertebrata</taxon>
        <taxon>Euteleostomi</taxon>
        <taxon>Actinopterygii</taxon>
        <taxon>Neopterygii</taxon>
        <taxon>Teleostei</taxon>
        <taxon>Anguilliformes</taxon>
        <taxon>Anguillidae</taxon>
        <taxon>Anguilla</taxon>
    </lineage>
</organism>
<evidence type="ECO:0000313" key="1">
    <source>
        <dbReference type="EMBL" id="JAH22251.1"/>
    </source>
</evidence>
<name>A0A0E9QZB8_ANGAN</name>
<reference evidence="1" key="1">
    <citation type="submission" date="2014-11" db="EMBL/GenBank/DDBJ databases">
        <authorList>
            <person name="Amaro Gonzalez C."/>
        </authorList>
    </citation>
    <scope>NUCLEOTIDE SEQUENCE</scope>
</reference>
<protein>
    <submittedName>
        <fullName evidence="1">Uncharacterized protein</fullName>
    </submittedName>
</protein>
<sequence length="15" mass="1841">MEIFFFLSSKNMSLF</sequence>
<reference evidence="1" key="2">
    <citation type="journal article" date="2015" name="Fish Shellfish Immunol.">
        <title>Early steps in the European eel (Anguilla anguilla)-Vibrio vulnificus interaction in the gills: Role of the RtxA13 toxin.</title>
        <authorList>
            <person name="Callol A."/>
            <person name="Pajuelo D."/>
            <person name="Ebbesson L."/>
            <person name="Teles M."/>
            <person name="MacKenzie S."/>
            <person name="Amaro C."/>
        </authorList>
    </citation>
    <scope>NUCLEOTIDE SEQUENCE</scope>
</reference>
<dbReference type="EMBL" id="GBXM01086326">
    <property type="protein sequence ID" value="JAH22251.1"/>
    <property type="molecule type" value="Transcribed_RNA"/>
</dbReference>
<proteinExistence type="predicted"/>